<dbReference type="InterPro" id="IPR022099">
    <property type="entry name" value="DUF3638"/>
</dbReference>
<keyword evidence="6" id="KW-0788">Thiol protease</keyword>
<feature type="region of interest" description="Disordered" evidence="7">
    <location>
        <begin position="3080"/>
        <end position="3111"/>
    </location>
</feature>
<dbReference type="Pfam" id="PF20255">
    <property type="entry name" value="DUF6606"/>
    <property type="match status" value="1"/>
</dbReference>
<dbReference type="OMA" id="DIMHTPM"/>
<feature type="domain" description="DUF3638" evidence="8">
    <location>
        <begin position="1993"/>
        <end position="2216"/>
    </location>
</feature>
<dbReference type="InParanoid" id="Q0TXD7"/>
<evidence type="ECO:0000259" key="8">
    <source>
        <dbReference type="Pfam" id="PF12340"/>
    </source>
</evidence>
<dbReference type="KEGG" id="pno:SNOG_15955"/>
<gene>
    <name evidence="11" type="ORF">SNOG_15955</name>
</gene>
<feature type="domain" description="DUF6606" evidence="10">
    <location>
        <begin position="7"/>
        <end position="282"/>
    </location>
</feature>
<dbReference type="STRING" id="321614.Q0TXD7"/>
<protein>
    <recommendedName>
        <fullName evidence="2">ubiquitinyl hydrolase 1</fullName>
        <ecNumber evidence="2">3.4.19.12</ecNumber>
    </recommendedName>
</protein>
<dbReference type="HOGENOM" id="CLU_000211_1_0_1"/>
<dbReference type="InterPro" id="IPR046541">
    <property type="entry name" value="DUF6606"/>
</dbReference>
<keyword evidence="5" id="KW-0378">Hydrolase</keyword>
<keyword evidence="3" id="KW-0645">Protease</keyword>
<dbReference type="Proteomes" id="UP000001055">
    <property type="component" value="Unassembled WGS sequence"/>
</dbReference>
<dbReference type="InterPro" id="IPR022105">
    <property type="entry name" value="DUF3645"/>
</dbReference>
<dbReference type="EC" id="3.4.19.12" evidence="2"/>
<evidence type="ECO:0000256" key="6">
    <source>
        <dbReference type="ARBA" id="ARBA00022807"/>
    </source>
</evidence>
<proteinExistence type="predicted"/>
<dbReference type="Pfam" id="PF12359">
    <property type="entry name" value="DUF3645"/>
    <property type="match status" value="1"/>
</dbReference>
<comment type="catalytic activity">
    <reaction evidence="1">
        <text>Thiol-dependent hydrolysis of ester, thioester, amide, peptide and isopeptide bonds formed by the C-terminal Gly of ubiquitin (a 76-residue protein attached to proteins as an intracellular targeting signal).</text>
        <dbReference type="EC" id="3.4.19.12"/>
    </reaction>
</comment>
<evidence type="ECO:0000256" key="4">
    <source>
        <dbReference type="ARBA" id="ARBA00022786"/>
    </source>
</evidence>
<keyword evidence="4" id="KW-0833">Ubl conjugation pathway</keyword>
<dbReference type="GeneID" id="5983016"/>
<dbReference type="eggNOG" id="ENOG502QUFK">
    <property type="taxonomic scope" value="Eukaryota"/>
</dbReference>
<dbReference type="GO" id="GO:0006508">
    <property type="term" value="P:proteolysis"/>
    <property type="evidence" value="ECO:0007669"/>
    <property type="project" value="UniProtKB-KW"/>
</dbReference>
<reference evidence="12" key="1">
    <citation type="journal article" date="2007" name="Plant Cell">
        <title>Dothideomycete-plant interactions illuminated by genome sequencing and EST analysis of the wheat pathogen Stagonospora nodorum.</title>
        <authorList>
            <person name="Hane J.K."/>
            <person name="Lowe R.G."/>
            <person name="Solomon P.S."/>
            <person name="Tan K.C."/>
            <person name="Schoch C.L."/>
            <person name="Spatafora J.W."/>
            <person name="Crous P.W."/>
            <person name="Kodira C."/>
            <person name="Birren B.W."/>
            <person name="Galagan J.E."/>
            <person name="Torriani S.F."/>
            <person name="McDonald B.A."/>
            <person name="Oliver R.P."/>
        </authorList>
    </citation>
    <scope>NUCLEOTIDE SEQUENCE [LARGE SCALE GENOMIC DNA]</scope>
    <source>
        <strain evidence="12">SN15 / ATCC MYA-4574 / FGSC 10173</strain>
    </source>
</reference>
<evidence type="ECO:0000256" key="2">
    <source>
        <dbReference type="ARBA" id="ARBA00012759"/>
    </source>
</evidence>
<name>Q0TXD7_PHANO</name>
<evidence type="ECO:0000259" key="9">
    <source>
        <dbReference type="Pfam" id="PF12359"/>
    </source>
</evidence>
<dbReference type="GO" id="GO:0004843">
    <property type="term" value="F:cysteine-type deubiquitinase activity"/>
    <property type="evidence" value="ECO:0007669"/>
    <property type="project" value="UniProtKB-EC"/>
</dbReference>
<evidence type="ECO:0000313" key="11">
    <source>
        <dbReference type="EMBL" id="EAT76793.1"/>
    </source>
</evidence>
<evidence type="ECO:0000256" key="1">
    <source>
        <dbReference type="ARBA" id="ARBA00000707"/>
    </source>
</evidence>
<accession>Q0TXD7</accession>
<dbReference type="EMBL" id="CH445365">
    <property type="protein sequence ID" value="EAT76793.1"/>
    <property type="molecule type" value="Genomic_DNA"/>
</dbReference>
<evidence type="ECO:0000256" key="5">
    <source>
        <dbReference type="ARBA" id="ARBA00022801"/>
    </source>
</evidence>
<organism evidence="11 12">
    <name type="scientific">Phaeosphaeria nodorum (strain SN15 / ATCC MYA-4574 / FGSC 10173)</name>
    <name type="common">Glume blotch fungus</name>
    <name type="synonym">Parastagonospora nodorum</name>
    <dbReference type="NCBI Taxonomy" id="321614"/>
    <lineage>
        <taxon>Eukaryota</taxon>
        <taxon>Fungi</taxon>
        <taxon>Dikarya</taxon>
        <taxon>Ascomycota</taxon>
        <taxon>Pezizomycotina</taxon>
        <taxon>Dothideomycetes</taxon>
        <taxon>Pleosporomycetidae</taxon>
        <taxon>Pleosporales</taxon>
        <taxon>Pleosporineae</taxon>
        <taxon>Phaeosphaeriaceae</taxon>
        <taxon>Parastagonospora</taxon>
    </lineage>
</organism>
<dbReference type="PANTHER" id="PTHR13367:SF33">
    <property type="entry name" value="P-LOOP CONTAINING NUCLEOSIDE TRIPHOSPHATE HYDROLASE PROTEIN"/>
    <property type="match status" value="1"/>
</dbReference>
<evidence type="ECO:0000256" key="7">
    <source>
        <dbReference type="SAM" id="MobiDB-lite"/>
    </source>
</evidence>
<evidence type="ECO:0000313" key="12">
    <source>
        <dbReference type="Proteomes" id="UP000001055"/>
    </source>
</evidence>
<feature type="compositionally biased region" description="Acidic residues" evidence="7">
    <location>
        <begin position="3087"/>
        <end position="3103"/>
    </location>
</feature>
<dbReference type="Pfam" id="PF12340">
    <property type="entry name" value="DUF3638"/>
    <property type="match status" value="1"/>
</dbReference>
<evidence type="ECO:0000256" key="3">
    <source>
        <dbReference type="ARBA" id="ARBA00022670"/>
    </source>
</evidence>
<dbReference type="RefSeq" id="XP_001806086.1">
    <property type="nucleotide sequence ID" value="XM_001806034.1"/>
</dbReference>
<dbReference type="PANTHER" id="PTHR13367">
    <property type="entry name" value="UBIQUITIN THIOESTERASE"/>
    <property type="match status" value="1"/>
</dbReference>
<dbReference type="InterPro" id="IPR051346">
    <property type="entry name" value="OTU_Deubiquitinase"/>
</dbReference>
<evidence type="ECO:0000259" key="10">
    <source>
        <dbReference type="Pfam" id="PF20255"/>
    </source>
</evidence>
<sequence>MEMFMEVFNHLVLPPQLPGKQDINTAGIGDAIILRLIQATNTLSRLGSDGQTPTWYAIRQSLYCHQTLHALGRLEKLSLISEFRNLDSDQLLLLHIAEQNAALIVRYNNSSVQAEAVVFEAFEISPPSAEVLASEGALVCDFPNCSAQIPLNEFQKPSFQQALAEFLEKGSIEPLRCFQALVTKAQTPVVESRDTGSPGLITHLLIPLLESLGSSVDEDIPQLRKRVRDDANIEAAEFPWRRLPLWITLRVGIQRQLQLLLGDQAGRAYYKFFIITLLVELLLECPGRLAPELTLILRAKICRRLAKLEQEKDKSPEVYDQLFRATTAFFKYSIAQATQLVNSAWEKFKRDTTRPVPRLPTRADPQAQFLSLPNSGSYLQSVMKLPRSQKRIAPSSQLPPLHGTAIEQVEQFTDMYHRLTELESKIERGEEPQLTANLTLESFCEKISDAILGLVNSVGTAYDSDPEQTSTFILNLFGLWVRLDKYMVKICPLILEYHPVFTPQLLEALHLPTAAGMRYLRDIQSYIHGRCEGCKHQTTILSEPQKKSFVVRYFSTSSSMQQLHKRISLASEVSRQAKTSELEIWWSQFDKHSLGISGGTCTCTFNRDGTRDLKGCTKCWHWRARKRMQIYAHEDFLPSDAIKAAAVIFELGIPRSFAAYRNATWRIFMLAYPAKPQSGSPTKLLKDYEPLTRYNSRGPTDITIASTSKSFRGTHYKVSKKRMKASESDVLYPNGLNFSYFDVATETWVKDFDKSLTFQHVCGVTVLPELRSSVVPSLLHPPTVAIGPSSYEAVASETQCPSGVSVHEFTAYQRLLSGKNLRWLTMLVELGASNVNFSSESTMHMFNHLATQAGPAQDKHDTLGDIHAVFKDMSFCECLTTQVEKRLNDITSNWREVHCMEVMITLSLRLCELAEPGTRADNLLVQARRITLAWIGRLRVDVRYAKETHVAETAAKYAFWAALLCRRTFSKITDAAMSENDLSIFIQASLALQENLLVDLAKLSPVLKRMLIRDTKMTYKIKLLLLQSIMTHPRSIGMAINASWSGPGSSSVKSFDTWQQVSPIHDRWVVGVMKTSTKHPANTQVVHYNFIEGHLMVDGKPLGRLPREVRESDEVRQLFGNQHLLTYPSAEFGMSYVLASHINNREIHFGSRKGRVIIRAWARDELLEYIPSHCFVGTDSVDLPDGLISNCAHWLNLSTSCLEIRRKPVLWKTRLNDWRIDLMKWQAHRSNRTMLIDPNSYLFKQVADIFRHFEDPRKITVFQPINSRGRLSVELRHLELSFFVNVKGLLQCRELNEEIDPDQDAGTFYGFESKIVLRDVENSARRSVITPFGKISFQRRGMHVAVRAAGSTEYAKFGIDNVLGRLSCPLEPRLLYAKALFHAHTSFVIPDPLTGRTGTEEAFHMLQSGYCQPWEPLGDAAINILKHIADLSPERKYYPEDKQALQTVSWSVKLTMTIQHDGYEGLVHKILDKSGHLQVFAQNAVEDLDVNVCTPSHLQKRAMTQRRIYERSIDDTDRAAANDRIHISRGQQANLVQARKVYHVANLFKTKPFRLHTRQELSAILQDWQLIGGFHRVRQTEVASLSDLVEKNVDEQWGSLVNICRHSDLGEPHSLMFRLSLMSLNSTTDLDTIKILAAFASLPTLRNLIPPSCPSFNQFKLNELPSIQSMLRVISLDLPEKRQWMQTRAEVVHRKACEAEAKRLAQHFLDQWPHEEITLNGFDSDIIDLGLAMERVVPEWERLHSNLSLSKYIRHVEDVLRQHTGPSDISHADAWSWTQKPFHGKIHGSVVPSISRDLLTKSLAVPLGRQALELLPSIDIKLSTSTKENMRAKFPNKETVELRQILSGFERHLNPLRLQYSLDLKMSLDALERTRNETQVSYTTPNITANAKRIRDLRTMVATHLSQIQRALHNDDSRFSWLDLGNLWPCTTSIAFLEQLRSSSSVKFGSFVQEMIVAHGILITELQQLVRVHHYLSHGKVKDHQEEIGNAGHENWSPLEWPDWLLLEVDSDILIRQEQVDVAHAIIAPKLRENTVLQLNMGKGKTSCIVPMAMAVIGDGNQLSRLIVPKPLLLPTAQMIQSRLGGLVGREIRHIPFSRRTNTNPQTLQLYRHLHREMLEGQGVVLIAPESPLSYKLSGLQHLASSNMDTAREMIEFQTYLNSICRDVLDESDVSLAIKTQLIYPSGKQTTVDGHPHRWQVAQSLLSLVKDHLPELERKFPRNIEVLKRGQGYPMIYILQEDVEEDLHRRIVDEICTGSTSFLRFSDHDSDSCGAHLRRVLLDKTLDNELLERVAELFADEDIAFKTLLLVRGLLQNRILLLCLRKRWNVQYGLHPNRDPIAVPFEAKGIPSEQAEFGHPDAAIIFTCLAFYYTGLSAVQFRDALRHILASHDPASEYDRWTSSCDSLPEALHHWNVINSDDHSQVEELWRHLRTNRTVLDHYMNHFVFPAHAKQFDTKLQASGWDLPLFSRVKLDKTPIRARTTGFSGTNDNKMMLPLTIQQSDLPNLHQTNAEVLTYLLQERNRAYHLVARDGKRLSEIGFLGQLRDKKIRVLIDAGAYILEMSNEDLVKAWMDIDTGPSAAVYFGADNRAWVRYRGTKARVPLLATPFVDNLDHCLVYLDEAHTRGIDLKLPQHACGALTLALGQTKDHTVQAAMRLRQLATTQSICFFAFPETHHSIVDFCALNENDKVNSSHVVAWLLEQTCRTNEQLQNLYVSQGTDFCNRINAEWENAAFLSNAQERSAYIRVLQHPEQQTLEQLYGRCVKETHGISSQTTMSPQLQTFRHKLRELSLGMSETANTLHSSALEEVEQEREVEFQVEEVREVQKAIHYKAYAFPGLHPAISGFVSTGHLCGHMGYEHVFDAVSRTSVGERLGISSNGSGLFVSAEFMRTIQSNDPGLIDNFLRPVEWILYNPITFNALVIVAEEAEIVISQLRSQGCPPKVHLLAYSAPVTKKMLRFSSLRYYSFPPLRSDHIIPQSIIIELGIFAGRLYMEYEECAPLAKYIDDASIHRRSDATKTETISFILEWLSLRRKGQDVMHTPLGYVCQGRPLGIEHAFFVTNCAVDSGVAEPYRTDRSITGVQEDEDEGEDDKWYDVEEGLPHASSS</sequence>
<feature type="domain" description="DUF3645" evidence="9">
    <location>
        <begin position="2335"/>
        <end position="2367"/>
    </location>
</feature>
<dbReference type="VEuPathDB" id="FungiDB:JI435_159550"/>